<dbReference type="GO" id="GO:0090734">
    <property type="term" value="C:site of DNA damage"/>
    <property type="evidence" value="ECO:0007669"/>
    <property type="project" value="TreeGrafter"/>
</dbReference>
<dbReference type="SMR" id="B4J4L8"/>
<keyword evidence="1" id="KW-0175">Coiled coil</keyword>
<dbReference type="Proteomes" id="UP000001070">
    <property type="component" value="Unassembled WGS sequence"/>
</dbReference>
<evidence type="ECO:0000313" key="3">
    <source>
        <dbReference type="Proteomes" id="UP000001070"/>
    </source>
</evidence>
<dbReference type="PANTHER" id="PTHR46569:SF1">
    <property type="entry name" value="E3 UBIQUITIN-PROTEIN LIGASE RFWD3-RELATED"/>
    <property type="match status" value="1"/>
</dbReference>
<dbReference type="GO" id="GO:0005634">
    <property type="term" value="C:nucleus"/>
    <property type="evidence" value="ECO:0007669"/>
    <property type="project" value="TreeGrafter"/>
</dbReference>
<dbReference type="InterPro" id="IPR052639">
    <property type="entry name" value="TRAIP_ubiq-protein_ligase"/>
</dbReference>
<protein>
    <submittedName>
        <fullName evidence="2">GH22142</fullName>
    </submittedName>
</protein>
<feature type="coiled-coil region" evidence="1">
    <location>
        <begin position="46"/>
        <end position="80"/>
    </location>
</feature>
<dbReference type="eggNOG" id="KOG0827">
    <property type="taxonomic scope" value="Eukaryota"/>
</dbReference>
<dbReference type="OrthoDB" id="8062037at2759"/>
<dbReference type="GO" id="GO:0016567">
    <property type="term" value="P:protein ubiquitination"/>
    <property type="evidence" value="ECO:0007669"/>
    <property type="project" value="TreeGrafter"/>
</dbReference>
<accession>B4J4L8</accession>
<evidence type="ECO:0000313" key="2">
    <source>
        <dbReference type="EMBL" id="EDW02723.1"/>
    </source>
</evidence>
<evidence type="ECO:0000256" key="1">
    <source>
        <dbReference type="SAM" id="Coils"/>
    </source>
</evidence>
<keyword evidence="3" id="KW-1185">Reference proteome</keyword>
<dbReference type="Gene3D" id="3.30.40.10">
    <property type="entry name" value="Zinc/RING finger domain, C3HC4 (zinc finger)"/>
    <property type="match status" value="1"/>
</dbReference>
<dbReference type="PANTHER" id="PTHR46569">
    <property type="entry name" value="E3 UBIQUITIN-PROTEIN LIGASE TRAIP"/>
    <property type="match status" value="1"/>
</dbReference>
<sequence length="266" mass="31182">MFHHLCLVQWLERSKTCPQGRYKCTMHKIRRVYFNFDTLNVTRIDVGALQEQLSNAKLAIENKEQECIKVKQEMKDLQDTQMKCLETIALLQEKEDYLVCRSTMKIGILKRNAKELRKQNESLKQQVHAMEDDYTNLKAWSVASEQQQSLYKYHNTKLNTELKMTQNDLRREMDSKRKLVELILRGESNEKVKKLLNVYATSKSLGLGTNMVALKREERLPIKSHNMKQSIIRIKESSSTFLNTKSSSVNMAHLLKPHETHQYIAH</sequence>
<name>B4J4L8_DROGR</name>
<dbReference type="InParanoid" id="B4J4L8"/>
<dbReference type="STRING" id="7222.B4J4L8"/>
<dbReference type="SUPFAM" id="SSF57850">
    <property type="entry name" value="RING/U-box"/>
    <property type="match status" value="1"/>
</dbReference>
<dbReference type="GO" id="GO:0061630">
    <property type="term" value="F:ubiquitin protein ligase activity"/>
    <property type="evidence" value="ECO:0007669"/>
    <property type="project" value="TreeGrafter"/>
</dbReference>
<dbReference type="EMBL" id="CH916367">
    <property type="protein sequence ID" value="EDW02723.1"/>
    <property type="molecule type" value="Genomic_DNA"/>
</dbReference>
<proteinExistence type="predicted"/>
<dbReference type="InterPro" id="IPR013083">
    <property type="entry name" value="Znf_RING/FYVE/PHD"/>
</dbReference>
<dbReference type="AlphaFoldDB" id="B4J4L8"/>
<feature type="coiled-coil region" evidence="1">
    <location>
        <begin position="106"/>
        <end position="133"/>
    </location>
</feature>
<organism evidence="3">
    <name type="scientific">Drosophila grimshawi</name>
    <name type="common">Hawaiian fruit fly</name>
    <name type="synonym">Idiomyia grimshawi</name>
    <dbReference type="NCBI Taxonomy" id="7222"/>
    <lineage>
        <taxon>Eukaryota</taxon>
        <taxon>Metazoa</taxon>
        <taxon>Ecdysozoa</taxon>
        <taxon>Arthropoda</taxon>
        <taxon>Hexapoda</taxon>
        <taxon>Insecta</taxon>
        <taxon>Pterygota</taxon>
        <taxon>Neoptera</taxon>
        <taxon>Endopterygota</taxon>
        <taxon>Diptera</taxon>
        <taxon>Brachycera</taxon>
        <taxon>Muscomorpha</taxon>
        <taxon>Ephydroidea</taxon>
        <taxon>Drosophilidae</taxon>
        <taxon>Drosophila</taxon>
        <taxon>Hawaiian Drosophila</taxon>
    </lineage>
</organism>
<dbReference type="PhylomeDB" id="B4J4L8"/>
<dbReference type="HOGENOM" id="CLU_1046842_0_0_1"/>
<reference evidence="2 3" key="1">
    <citation type="journal article" date="2007" name="Nature">
        <title>Evolution of genes and genomes on the Drosophila phylogeny.</title>
        <authorList>
            <consortium name="Drosophila 12 Genomes Consortium"/>
            <person name="Clark A.G."/>
            <person name="Eisen M.B."/>
            <person name="Smith D.R."/>
            <person name="Bergman C.M."/>
            <person name="Oliver B."/>
            <person name="Markow T.A."/>
            <person name="Kaufman T.C."/>
            <person name="Kellis M."/>
            <person name="Gelbart W."/>
            <person name="Iyer V.N."/>
            <person name="Pollard D.A."/>
            <person name="Sackton T.B."/>
            <person name="Larracuente A.M."/>
            <person name="Singh N.D."/>
            <person name="Abad J.P."/>
            <person name="Abt D.N."/>
            <person name="Adryan B."/>
            <person name="Aguade M."/>
            <person name="Akashi H."/>
            <person name="Anderson W.W."/>
            <person name="Aquadro C.F."/>
            <person name="Ardell D.H."/>
            <person name="Arguello R."/>
            <person name="Artieri C.G."/>
            <person name="Barbash D.A."/>
            <person name="Barker D."/>
            <person name="Barsanti P."/>
            <person name="Batterham P."/>
            <person name="Batzoglou S."/>
            <person name="Begun D."/>
            <person name="Bhutkar A."/>
            <person name="Blanco E."/>
            <person name="Bosak S.A."/>
            <person name="Bradley R.K."/>
            <person name="Brand A.D."/>
            <person name="Brent M.R."/>
            <person name="Brooks A.N."/>
            <person name="Brown R.H."/>
            <person name="Butlin R.K."/>
            <person name="Caggese C."/>
            <person name="Calvi B.R."/>
            <person name="Bernardo de Carvalho A."/>
            <person name="Caspi A."/>
            <person name="Castrezana S."/>
            <person name="Celniker S.E."/>
            <person name="Chang J.L."/>
            <person name="Chapple C."/>
            <person name="Chatterji S."/>
            <person name="Chinwalla A."/>
            <person name="Civetta A."/>
            <person name="Clifton S.W."/>
            <person name="Comeron J.M."/>
            <person name="Costello J.C."/>
            <person name="Coyne J.A."/>
            <person name="Daub J."/>
            <person name="David R.G."/>
            <person name="Delcher A.L."/>
            <person name="Delehaunty K."/>
            <person name="Do C.B."/>
            <person name="Ebling H."/>
            <person name="Edwards K."/>
            <person name="Eickbush T."/>
            <person name="Evans J.D."/>
            <person name="Filipski A."/>
            <person name="Findeiss S."/>
            <person name="Freyhult E."/>
            <person name="Fulton L."/>
            <person name="Fulton R."/>
            <person name="Garcia A.C."/>
            <person name="Gardiner A."/>
            <person name="Garfield D.A."/>
            <person name="Garvin B.E."/>
            <person name="Gibson G."/>
            <person name="Gilbert D."/>
            <person name="Gnerre S."/>
            <person name="Godfrey J."/>
            <person name="Good R."/>
            <person name="Gotea V."/>
            <person name="Gravely B."/>
            <person name="Greenberg A.J."/>
            <person name="Griffiths-Jones S."/>
            <person name="Gross S."/>
            <person name="Guigo R."/>
            <person name="Gustafson E.A."/>
            <person name="Haerty W."/>
            <person name="Hahn M.W."/>
            <person name="Halligan D.L."/>
            <person name="Halpern A.L."/>
            <person name="Halter G.M."/>
            <person name="Han M.V."/>
            <person name="Heger A."/>
            <person name="Hillier L."/>
            <person name="Hinrichs A.S."/>
            <person name="Holmes I."/>
            <person name="Hoskins R.A."/>
            <person name="Hubisz M.J."/>
            <person name="Hultmark D."/>
            <person name="Huntley M.A."/>
            <person name="Jaffe D.B."/>
            <person name="Jagadeeshan S."/>
            <person name="Jeck W.R."/>
            <person name="Johnson J."/>
            <person name="Jones C.D."/>
            <person name="Jordan W.C."/>
            <person name="Karpen G.H."/>
            <person name="Kataoka E."/>
            <person name="Keightley P.D."/>
            <person name="Kheradpour P."/>
            <person name="Kirkness E.F."/>
            <person name="Koerich L.B."/>
            <person name="Kristiansen K."/>
            <person name="Kudrna D."/>
            <person name="Kulathinal R.J."/>
            <person name="Kumar S."/>
            <person name="Kwok R."/>
            <person name="Lander E."/>
            <person name="Langley C.H."/>
            <person name="Lapoint R."/>
            <person name="Lazzaro B.P."/>
            <person name="Lee S.J."/>
            <person name="Levesque L."/>
            <person name="Li R."/>
            <person name="Lin C.F."/>
            <person name="Lin M.F."/>
            <person name="Lindblad-Toh K."/>
            <person name="Llopart A."/>
            <person name="Long M."/>
            <person name="Low L."/>
            <person name="Lozovsky E."/>
            <person name="Lu J."/>
            <person name="Luo M."/>
            <person name="Machado C.A."/>
            <person name="Makalowski W."/>
            <person name="Marzo M."/>
            <person name="Matsuda M."/>
            <person name="Matzkin L."/>
            <person name="McAllister B."/>
            <person name="McBride C.S."/>
            <person name="McKernan B."/>
            <person name="McKernan K."/>
            <person name="Mendez-Lago M."/>
            <person name="Minx P."/>
            <person name="Mollenhauer M.U."/>
            <person name="Montooth K."/>
            <person name="Mount S.M."/>
            <person name="Mu X."/>
            <person name="Myers E."/>
            <person name="Negre B."/>
            <person name="Newfeld S."/>
            <person name="Nielsen R."/>
            <person name="Noor M.A."/>
            <person name="O'Grady P."/>
            <person name="Pachter L."/>
            <person name="Papaceit M."/>
            <person name="Parisi M.J."/>
            <person name="Parisi M."/>
            <person name="Parts L."/>
            <person name="Pedersen J.S."/>
            <person name="Pesole G."/>
            <person name="Phillippy A.M."/>
            <person name="Ponting C.P."/>
            <person name="Pop M."/>
            <person name="Porcelli D."/>
            <person name="Powell J.R."/>
            <person name="Prohaska S."/>
            <person name="Pruitt K."/>
            <person name="Puig M."/>
            <person name="Quesneville H."/>
            <person name="Ram K.R."/>
            <person name="Rand D."/>
            <person name="Rasmussen M.D."/>
            <person name="Reed L.K."/>
            <person name="Reenan R."/>
            <person name="Reily A."/>
            <person name="Remington K.A."/>
            <person name="Rieger T.T."/>
            <person name="Ritchie M.G."/>
            <person name="Robin C."/>
            <person name="Rogers Y.H."/>
            <person name="Rohde C."/>
            <person name="Rozas J."/>
            <person name="Rubenfield M.J."/>
            <person name="Ruiz A."/>
            <person name="Russo S."/>
            <person name="Salzberg S.L."/>
            <person name="Sanchez-Gracia A."/>
            <person name="Saranga D.J."/>
            <person name="Sato H."/>
            <person name="Schaeffer S.W."/>
            <person name="Schatz M.C."/>
            <person name="Schlenke T."/>
            <person name="Schwartz R."/>
            <person name="Segarra C."/>
            <person name="Singh R.S."/>
            <person name="Sirot L."/>
            <person name="Sirota M."/>
            <person name="Sisneros N.B."/>
            <person name="Smith C.D."/>
            <person name="Smith T.F."/>
            <person name="Spieth J."/>
            <person name="Stage D.E."/>
            <person name="Stark A."/>
            <person name="Stephan W."/>
            <person name="Strausberg R.L."/>
            <person name="Strempel S."/>
            <person name="Sturgill D."/>
            <person name="Sutton G."/>
            <person name="Sutton G.G."/>
            <person name="Tao W."/>
            <person name="Teichmann S."/>
            <person name="Tobari Y.N."/>
            <person name="Tomimura Y."/>
            <person name="Tsolas J.M."/>
            <person name="Valente V.L."/>
            <person name="Venter E."/>
            <person name="Venter J.C."/>
            <person name="Vicario S."/>
            <person name="Vieira F.G."/>
            <person name="Vilella A.J."/>
            <person name="Villasante A."/>
            <person name="Walenz B."/>
            <person name="Wang J."/>
            <person name="Wasserman M."/>
            <person name="Watts T."/>
            <person name="Wilson D."/>
            <person name="Wilson R.K."/>
            <person name="Wing R.A."/>
            <person name="Wolfner M.F."/>
            <person name="Wong A."/>
            <person name="Wong G.K."/>
            <person name="Wu C.I."/>
            <person name="Wu G."/>
            <person name="Yamamoto D."/>
            <person name="Yang H.P."/>
            <person name="Yang S.P."/>
            <person name="Yorke J.A."/>
            <person name="Yoshida K."/>
            <person name="Zdobnov E."/>
            <person name="Zhang P."/>
            <person name="Zhang Y."/>
            <person name="Zimin A.V."/>
            <person name="Baldwin J."/>
            <person name="Abdouelleil A."/>
            <person name="Abdulkadir J."/>
            <person name="Abebe A."/>
            <person name="Abera B."/>
            <person name="Abreu J."/>
            <person name="Acer S.C."/>
            <person name="Aftuck L."/>
            <person name="Alexander A."/>
            <person name="An P."/>
            <person name="Anderson E."/>
            <person name="Anderson S."/>
            <person name="Arachi H."/>
            <person name="Azer M."/>
            <person name="Bachantsang P."/>
            <person name="Barry A."/>
            <person name="Bayul T."/>
            <person name="Berlin A."/>
            <person name="Bessette D."/>
            <person name="Bloom T."/>
            <person name="Blye J."/>
            <person name="Boguslavskiy L."/>
            <person name="Bonnet C."/>
            <person name="Boukhgalter B."/>
            <person name="Bourzgui I."/>
            <person name="Brown A."/>
            <person name="Cahill P."/>
            <person name="Channer S."/>
            <person name="Cheshatsang Y."/>
            <person name="Chuda L."/>
            <person name="Citroen M."/>
            <person name="Collymore A."/>
            <person name="Cooke P."/>
            <person name="Costello M."/>
            <person name="D'Aco K."/>
            <person name="Daza R."/>
            <person name="De Haan G."/>
            <person name="DeGray S."/>
            <person name="DeMaso C."/>
            <person name="Dhargay N."/>
            <person name="Dooley K."/>
            <person name="Dooley E."/>
            <person name="Doricent M."/>
            <person name="Dorje P."/>
            <person name="Dorjee K."/>
            <person name="Dupes A."/>
            <person name="Elong R."/>
            <person name="Falk J."/>
            <person name="Farina A."/>
            <person name="Faro S."/>
            <person name="Ferguson D."/>
            <person name="Fisher S."/>
            <person name="Foley C.D."/>
            <person name="Franke A."/>
            <person name="Friedrich D."/>
            <person name="Gadbois L."/>
            <person name="Gearin G."/>
            <person name="Gearin C.R."/>
            <person name="Giannoukos G."/>
            <person name="Goode T."/>
            <person name="Graham J."/>
            <person name="Grandbois E."/>
            <person name="Grewal S."/>
            <person name="Gyaltsen K."/>
            <person name="Hafez N."/>
            <person name="Hagos B."/>
            <person name="Hall J."/>
            <person name="Henson C."/>
            <person name="Hollinger A."/>
            <person name="Honan T."/>
            <person name="Huard M.D."/>
            <person name="Hughes L."/>
            <person name="Hurhula B."/>
            <person name="Husby M.E."/>
            <person name="Kamat A."/>
            <person name="Kanga B."/>
            <person name="Kashin S."/>
            <person name="Khazanovich D."/>
            <person name="Kisner P."/>
            <person name="Lance K."/>
            <person name="Lara M."/>
            <person name="Lee W."/>
            <person name="Lennon N."/>
            <person name="Letendre F."/>
            <person name="LeVine R."/>
            <person name="Lipovsky A."/>
            <person name="Liu X."/>
            <person name="Liu J."/>
            <person name="Liu S."/>
            <person name="Lokyitsang T."/>
            <person name="Lokyitsang Y."/>
            <person name="Lubonja R."/>
            <person name="Lui A."/>
            <person name="MacDonald P."/>
            <person name="Magnisalis V."/>
            <person name="Maru K."/>
            <person name="Matthews C."/>
            <person name="McCusker W."/>
            <person name="McDonough S."/>
            <person name="Mehta T."/>
            <person name="Meldrim J."/>
            <person name="Meneus L."/>
            <person name="Mihai O."/>
            <person name="Mihalev A."/>
            <person name="Mihova T."/>
            <person name="Mittelman R."/>
            <person name="Mlenga V."/>
            <person name="Montmayeur A."/>
            <person name="Mulrain L."/>
            <person name="Navidi A."/>
            <person name="Naylor J."/>
            <person name="Negash T."/>
            <person name="Nguyen T."/>
            <person name="Nguyen N."/>
            <person name="Nicol R."/>
            <person name="Norbu C."/>
            <person name="Norbu N."/>
            <person name="Novod N."/>
            <person name="O'Neill B."/>
            <person name="Osman S."/>
            <person name="Markiewicz E."/>
            <person name="Oyono O.L."/>
            <person name="Patti C."/>
            <person name="Phunkhang P."/>
            <person name="Pierre F."/>
            <person name="Priest M."/>
            <person name="Raghuraman S."/>
            <person name="Rege F."/>
            <person name="Reyes R."/>
            <person name="Rise C."/>
            <person name="Rogov P."/>
            <person name="Ross K."/>
            <person name="Ryan E."/>
            <person name="Settipalli S."/>
            <person name="Shea T."/>
            <person name="Sherpa N."/>
            <person name="Shi L."/>
            <person name="Shih D."/>
            <person name="Sparrow T."/>
            <person name="Spaulding J."/>
            <person name="Stalker J."/>
            <person name="Stange-Thomann N."/>
            <person name="Stavropoulos S."/>
            <person name="Stone C."/>
            <person name="Strader C."/>
            <person name="Tesfaye S."/>
            <person name="Thomson T."/>
            <person name="Thoulutsang Y."/>
            <person name="Thoulutsang D."/>
            <person name="Topham K."/>
            <person name="Topping I."/>
            <person name="Tsamla T."/>
            <person name="Vassiliev H."/>
            <person name="Vo A."/>
            <person name="Wangchuk T."/>
            <person name="Wangdi T."/>
            <person name="Weiand M."/>
            <person name="Wilkinson J."/>
            <person name="Wilson A."/>
            <person name="Yadav S."/>
            <person name="Young G."/>
            <person name="Yu Q."/>
            <person name="Zembek L."/>
            <person name="Zhong D."/>
            <person name="Zimmer A."/>
            <person name="Zwirko Z."/>
            <person name="Jaffe D.B."/>
            <person name="Alvarez P."/>
            <person name="Brockman W."/>
            <person name="Butler J."/>
            <person name="Chin C."/>
            <person name="Gnerre S."/>
            <person name="Grabherr M."/>
            <person name="Kleber M."/>
            <person name="Mauceli E."/>
            <person name="MacCallum I."/>
        </authorList>
    </citation>
    <scope>NUCLEOTIDE SEQUENCE [LARGE SCALE GENOMIC DNA]</scope>
    <source>
        <strain evidence="3">Tucson 15287-2541.00</strain>
    </source>
</reference>
<gene>
    <name evidence="2" type="primary">Dgri\GH22142</name>
    <name evidence="2" type="ORF">Dgri_GH22142</name>
</gene>
<dbReference type="GO" id="GO:0031297">
    <property type="term" value="P:replication fork processing"/>
    <property type="evidence" value="ECO:0007669"/>
    <property type="project" value="TreeGrafter"/>
</dbReference>